<sequence>MYLAGDLTQARQARRSCRLGVVRRRAAVCLGYKSGMSRVMAVLAAVPALLVGGLLTVAFLLPDDQLYLLGPLIAGTVILAMFTVFALAPRLLRWRLAELFGREGSRVPGMGPMPVAGRPGSPATGFSFFFGNGAGNGPMWFDGAGAAGDPHEPWRGWHPHGDARGDQPWCHTDGGHGHSGYSGHAGHPGHHDQHPWGTDSWSGSYSHGGAADSCSSASSSHGSDGSWSSGSSDSSSSSSSSDGGSSSSSSFDSSSSGSSW</sequence>
<dbReference type="EMBL" id="FAOZ01000041">
    <property type="protein sequence ID" value="CUU60490.1"/>
    <property type="molecule type" value="Genomic_DNA"/>
</dbReference>
<dbReference type="Proteomes" id="UP000198802">
    <property type="component" value="Unassembled WGS sequence"/>
</dbReference>
<accession>A0A0S4R119</accession>
<proteinExistence type="predicted"/>
<evidence type="ECO:0000313" key="3">
    <source>
        <dbReference type="EMBL" id="CUU60490.1"/>
    </source>
</evidence>
<feature type="compositionally biased region" description="Basic and acidic residues" evidence="1">
    <location>
        <begin position="150"/>
        <end position="165"/>
    </location>
</feature>
<reference evidence="4" key="1">
    <citation type="submission" date="2015-11" db="EMBL/GenBank/DDBJ databases">
        <authorList>
            <person name="Varghese N."/>
        </authorList>
    </citation>
    <scope>NUCLEOTIDE SEQUENCE [LARGE SCALE GENOMIC DNA]</scope>
    <source>
        <strain evidence="4">DSM 45899</strain>
    </source>
</reference>
<feature type="region of interest" description="Disordered" evidence="1">
    <location>
        <begin position="150"/>
        <end position="260"/>
    </location>
</feature>
<keyword evidence="2" id="KW-0472">Membrane</keyword>
<dbReference type="AlphaFoldDB" id="A0A0S4R119"/>
<gene>
    <name evidence="3" type="ORF">Ga0074812_1419</name>
</gene>
<feature type="compositionally biased region" description="Low complexity" evidence="1">
    <location>
        <begin position="207"/>
        <end position="260"/>
    </location>
</feature>
<evidence type="ECO:0000256" key="1">
    <source>
        <dbReference type="SAM" id="MobiDB-lite"/>
    </source>
</evidence>
<feature type="transmembrane region" description="Helical" evidence="2">
    <location>
        <begin position="39"/>
        <end position="61"/>
    </location>
</feature>
<evidence type="ECO:0000256" key="2">
    <source>
        <dbReference type="SAM" id="Phobius"/>
    </source>
</evidence>
<keyword evidence="4" id="KW-1185">Reference proteome</keyword>
<evidence type="ECO:0000313" key="4">
    <source>
        <dbReference type="Proteomes" id="UP000198802"/>
    </source>
</evidence>
<protein>
    <submittedName>
        <fullName evidence="3">Uncharacterized protein</fullName>
    </submittedName>
</protein>
<keyword evidence="2" id="KW-0812">Transmembrane</keyword>
<name>A0A0S4R119_9ACTN</name>
<feature type="transmembrane region" description="Helical" evidence="2">
    <location>
        <begin position="67"/>
        <end position="88"/>
    </location>
</feature>
<keyword evidence="2" id="KW-1133">Transmembrane helix</keyword>
<organism evidence="3 4">
    <name type="scientific">Parafrankia irregularis</name>
    <dbReference type="NCBI Taxonomy" id="795642"/>
    <lineage>
        <taxon>Bacteria</taxon>
        <taxon>Bacillati</taxon>
        <taxon>Actinomycetota</taxon>
        <taxon>Actinomycetes</taxon>
        <taxon>Frankiales</taxon>
        <taxon>Frankiaceae</taxon>
        <taxon>Parafrankia</taxon>
    </lineage>
</organism>